<keyword evidence="8 14" id="KW-0378">Hydrolase</keyword>
<dbReference type="PANTHER" id="PTHR22939">
    <property type="entry name" value="SERINE PROTEASE FAMILY S1C HTRA-RELATED"/>
    <property type="match status" value="1"/>
</dbReference>
<dbReference type="PRINTS" id="PR00834">
    <property type="entry name" value="PROTEASES2C"/>
</dbReference>
<dbReference type="Pfam" id="PF13365">
    <property type="entry name" value="Trypsin_2"/>
    <property type="match status" value="1"/>
</dbReference>
<comment type="caution">
    <text evidence="14">The sequence shown here is derived from an EMBL/GenBank/DDBJ whole genome shotgun (WGS) entry which is preliminary data.</text>
</comment>
<evidence type="ECO:0000313" key="15">
    <source>
        <dbReference type="Proteomes" id="UP000572540"/>
    </source>
</evidence>
<comment type="catalytic activity">
    <reaction evidence="1">
        <text>Acts on substrates that are at least partially unfolded. The cleavage site P1 residue is normally between a pair of hydrophobic residues, such as Val-|-Val.</text>
        <dbReference type="EC" id="3.4.21.107"/>
    </reaction>
</comment>
<reference evidence="14 15" key="1">
    <citation type="submission" date="2020-07" db="EMBL/GenBank/DDBJ databases">
        <title>Exploring microbial biodiversity for novel pathways involved in the catabolism of aromatic compounds derived from lignin.</title>
        <authorList>
            <person name="Elkins J."/>
        </authorList>
    </citation>
    <scope>NUCLEOTIDE SEQUENCE [LARGE SCALE GENOMIC DNA]</scope>
    <source>
        <strain evidence="14 15">H2C3B</strain>
    </source>
</reference>
<dbReference type="Gene3D" id="2.40.10.120">
    <property type="match status" value="1"/>
</dbReference>
<evidence type="ECO:0000256" key="6">
    <source>
        <dbReference type="ARBA" id="ARBA00022670"/>
    </source>
</evidence>
<gene>
    <name evidence="14" type="ORF">GGD41_006082</name>
</gene>
<dbReference type="InterPro" id="IPR041489">
    <property type="entry name" value="PDZ_6"/>
</dbReference>
<evidence type="ECO:0000256" key="11">
    <source>
        <dbReference type="ARBA" id="ARBA00032850"/>
    </source>
</evidence>
<evidence type="ECO:0000259" key="13">
    <source>
        <dbReference type="PROSITE" id="PS50106"/>
    </source>
</evidence>
<dbReference type="PANTHER" id="PTHR22939:SF130">
    <property type="entry name" value="PERIPLASMIC SERINE ENDOPROTEASE DEGP-LIKE-RELATED"/>
    <property type="match status" value="1"/>
</dbReference>
<evidence type="ECO:0000256" key="3">
    <source>
        <dbReference type="ARBA" id="ARBA00010541"/>
    </source>
</evidence>
<dbReference type="GO" id="GO:0004252">
    <property type="term" value="F:serine-type endopeptidase activity"/>
    <property type="evidence" value="ECO:0007669"/>
    <property type="project" value="InterPro"/>
</dbReference>
<dbReference type="Proteomes" id="UP000572540">
    <property type="component" value="Unassembled WGS sequence"/>
</dbReference>
<dbReference type="AlphaFoldDB" id="A0A7Y9WDH4"/>
<evidence type="ECO:0000256" key="8">
    <source>
        <dbReference type="ARBA" id="ARBA00022801"/>
    </source>
</evidence>
<name>A0A7Y9WDH4_9BURK</name>
<evidence type="ECO:0000256" key="1">
    <source>
        <dbReference type="ARBA" id="ARBA00001772"/>
    </source>
</evidence>
<feature type="chain" id="PRO_5031074216" description="Probable periplasmic serine endoprotease DegP-like" evidence="12">
    <location>
        <begin position="25"/>
        <end position="484"/>
    </location>
</feature>
<dbReference type="SUPFAM" id="SSF50156">
    <property type="entry name" value="PDZ domain-like"/>
    <property type="match status" value="2"/>
</dbReference>
<dbReference type="SUPFAM" id="SSF50494">
    <property type="entry name" value="Trypsin-like serine proteases"/>
    <property type="match status" value="1"/>
</dbReference>
<evidence type="ECO:0000256" key="4">
    <source>
        <dbReference type="ARBA" id="ARBA00013035"/>
    </source>
</evidence>
<keyword evidence="6 14" id="KW-0645">Protease</keyword>
<dbReference type="EC" id="3.4.21.107" evidence="4"/>
<evidence type="ECO:0000256" key="7">
    <source>
        <dbReference type="ARBA" id="ARBA00022764"/>
    </source>
</evidence>
<keyword evidence="10" id="KW-0346">Stress response</keyword>
<evidence type="ECO:0000256" key="10">
    <source>
        <dbReference type="ARBA" id="ARBA00023016"/>
    </source>
</evidence>
<dbReference type="EMBL" id="JACCAU010000001">
    <property type="protein sequence ID" value="NYH18854.1"/>
    <property type="molecule type" value="Genomic_DNA"/>
</dbReference>
<dbReference type="Pfam" id="PF13180">
    <property type="entry name" value="PDZ_2"/>
    <property type="match status" value="1"/>
</dbReference>
<dbReference type="RefSeq" id="WP_179706196.1">
    <property type="nucleotide sequence ID" value="NZ_JACCAU010000001.1"/>
</dbReference>
<dbReference type="Gene3D" id="2.30.42.10">
    <property type="match status" value="2"/>
</dbReference>
<dbReference type="InterPro" id="IPR001478">
    <property type="entry name" value="PDZ"/>
</dbReference>
<dbReference type="InterPro" id="IPR036034">
    <property type="entry name" value="PDZ_sf"/>
</dbReference>
<dbReference type="PROSITE" id="PS50106">
    <property type="entry name" value="PDZ"/>
    <property type="match status" value="2"/>
</dbReference>
<dbReference type="GO" id="GO:0006508">
    <property type="term" value="P:proteolysis"/>
    <property type="evidence" value="ECO:0007669"/>
    <property type="project" value="UniProtKB-KW"/>
</dbReference>
<feature type="domain" description="PDZ" evidence="13">
    <location>
        <begin position="384"/>
        <end position="474"/>
    </location>
</feature>
<keyword evidence="7" id="KW-0574">Periplasm</keyword>
<dbReference type="InterPro" id="IPR009003">
    <property type="entry name" value="Peptidase_S1_PA"/>
</dbReference>
<dbReference type="InterPro" id="IPR001940">
    <property type="entry name" value="Peptidase_S1C"/>
</dbReference>
<evidence type="ECO:0000313" key="14">
    <source>
        <dbReference type="EMBL" id="NYH18854.1"/>
    </source>
</evidence>
<accession>A0A7Y9WDH4</accession>
<keyword evidence="12" id="KW-0732">Signal</keyword>
<evidence type="ECO:0000256" key="5">
    <source>
        <dbReference type="ARBA" id="ARBA00013958"/>
    </source>
</evidence>
<feature type="signal peptide" evidence="12">
    <location>
        <begin position="1"/>
        <end position="24"/>
    </location>
</feature>
<proteinExistence type="inferred from homology"/>
<feature type="domain" description="PDZ" evidence="13">
    <location>
        <begin position="291"/>
        <end position="349"/>
    </location>
</feature>
<dbReference type="SMART" id="SM00228">
    <property type="entry name" value="PDZ"/>
    <property type="match status" value="2"/>
</dbReference>
<dbReference type="PROSITE" id="PS51257">
    <property type="entry name" value="PROKAR_LIPOPROTEIN"/>
    <property type="match status" value="1"/>
</dbReference>
<evidence type="ECO:0000256" key="2">
    <source>
        <dbReference type="ARBA" id="ARBA00004418"/>
    </source>
</evidence>
<organism evidence="14 15">
    <name type="scientific">Paraburkholderia bryophila</name>
    <dbReference type="NCBI Taxonomy" id="420952"/>
    <lineage>
        <taxon>Bacteria</taxon>
        <taxon>Pseudomonadati</taxon>
        <taxon>Pseudomonadota</taxon>
        <taxon>Betaproteobacteria</taxon>
        <taxon>Burkholderiales</taxon>
        <taxon>Burkholderiaceae</taxon>
        <taxon>Paraburkholderia</taxon>
    </lineage>
</organism>
<keyword evidence="9" id="KW-0720">Serine protease</keyword>
<evidence type="ECO:0000256" key="12">
    <source>
        <dbReference type="SAM" id="SignalP"/>
    </source>
</evidence>
<sequence>MKAGNLLRALLAACLVVVSSVGCVGRPTLSSSAPGTKVSDNASTTQPLASTGIVTDFAEVARQSGPAVVNISAAQGTHAANMTPLWPPAANEHDPFVQFFRQFSPNQSSRGALPSGTPGSGFIISPDGYILTDARVVAGAAQIRVKLTDRREFKTSIVGIDAPSNVALLKIDAHNLPAVKIGVPSNAKVGQWVVSIGSPYGFENSVTAGIISNKARLVPDETYIPLLQTDLTLNAGDSGGPLFDLNGEVIGIDAPVHRTFEGLSFAIPIDAAMRIERQLQLHGKVEHGRLSVTIQEVSAPLARSFGMTKPVGALVSSTDKDGPSAKAGLRAGDVILQLNDITINDAAQLPMAVADLRPSATVRVEFWRDQRIHDASVVLGTMQGVSLVSDTSAQTTVGTFGLTVRGLTSEERRKAGVGGGVRVEQSAGPAALAGIEPGDIISRVDNTAVSNAAQLREKLSNAGSSVALLVQRDGHPIFVAIDLG</sequence>
<comment type="similarity">
    <text evidence="3">Belongs to the peptidase S1C family.</text>
</comment>
<dbReference type="Pfam" id="PF17820">
    <property type="entry name" value="PDZ_6"/>
    <property type="match status" value="1"/>
</dbReference>
<evidence type="ECO:0000256" key="9">
    <source>
        <dbReference type="ARBA" id="ARBA00022825"/>
    </source>
</evidence>
<protein>
    <recommendedName>
        <fullName evidence="5">Probable periplasmic serine endoprotease DegP-like</fullName>
        <ecNumber evidence="4">3.4.21.107</ecNumber>
    </recommendedName>
    <alternativeName>
        <fullName evidence="11">Protease Do</fullName>
    </alternativeName>
</protein>
<comment type="subcellular location">
    <subcellularLocation>
        <location evidence="2">Periplasm</location>
    </subcellularLocation>
</comment>